<dbReference type="Proteomes" id="UP000567293">
    <property type="component" value="Unassembled WGS sequence"/>
</dbReference>
<keyword evidence="4" id="KW-1003">Cell membrane</keyword>
<keyword evidence="3" id="KW-0813">Transport</keyword>
<dbReference type="GO" id="GO:0031992">
    <property type="term" value="F:energy transducer activity"/>
    <property type="evidence" value="ECO:0007669"/>
    <property type="project" value="TreeGrafter"/>
</dbReference>
<dbReference type="InterPro" id="IPR051045">
    <property type="entry name" value="TonB-dependent_transducer"/>
</dbReference>
<dbReference type="InterPro" id="IPR006260">
    <property type="entry name" value="TonB/TolA_C"/>
</dbReference>
<evidence type="ECO:0000256" key="4">
    <source>
        <dbReference type="ARBA" id="ARBA00022475"/>
    </source>
</evidence>
<dbReference type="AlphaFoldDB" id="A0A7V8SVL9"/>
<feature type="non-terminal residue" evidence="11">
    <location>
        <position position="1"/>
    </location>
</feature>
<feature type="domain" description="TonB C-terminal" evidence="10">
    <location>
        <begin position="138"/>
        <end position="229"/>
    </location>
</feature>
<dbReference type="GO" id="GO:0055085">
    <property type="term" value="P:transmembrane transport"/>
    <property type="evidence" value="ECO:0007669"/>
    <property type="project" value="InterPro"/>
</dbReference>
<evidence type="ECO:0000256" key="8">
    <source>
        <dbReference type="ARBA" id="ARBA00022989"/>
    </source>
</evidence>
<evidence type="ECO:0000256" key="7">
    <source>
        <dbReference type="ARBA" id="ARBA00022927"/>
    </source>
</evidence>
<dbReference type="SUPFAM" id="SSF49464">
    <property type="entry name" value="Carboxypeptidase regulatory domain-like"/>
    <property type="match status" value="1"/>
</dbReference>
<accession>A0A7V8SVL9</accession>
<dbReference type="PANTHER" id="PTHR33446:SF2">
    <property type="entry name" value="PROTEIN TONB"/>
    <property type="match status" value="1"/>
</dbReference>
<dbReference type="InterPro" id="IPR008969">
    <property type="entry name" value="CarboxyPept-like_regulatory"/>
</dbReference>
<comment type="similarity">
    <text evidence="2">Belongs to the TonB family.</text>
</comment>
<protein>
    <submittedName>
        <fullName evidence="11">TonB family protein</fullName>
    </submittedName>
</protein>
<dbReference type="Gene3D" id="3.30.1150.10">
    <property type="match status" value="1"/>
</dbReference>
<reference evidence="11" key="1">
    <citation type="submission" date="2020-06" db="EMBL/GenBank/DDBJ databases">
        <title>Legume-microbial interactions unlock mineral nutrients during tropical forest succession.</title>
        <authorList>
            <person name="Epihov D.Z."/>
        </authorList>
    </citation>
    <scope>NUCLEOTIDE SEQUENCE [LARGE SCALE GENOMIC DNA]</scope>
    <source>
        <strain evidence="11">Pan2503</strain>
    </source>
</reference>
<gene>
    <name evidence="11" type="ORF">HRJ53_03375</name>
</gene>
<evidence type="ECO:0000256" key="5">
    <source>
        <dbReference type="ARBA" id="ARBA00022519"/>
    </source>
</evidence>
<evidence type="ECO:0000313" key="12">
    <source>
        <dbReference type="Proteomes" id="UP000567293"/>
    </source>
</evidence>
<proteinExistence type="inferred from homology"/>
<dbReference type="PANTHER" id="PTHR33446">
    <property type="entry name" value="PROTEIN TONB-RELATED"/>
    <property type="match status" value="1"/>
</dbReference>
<dbReference type="Pfam" id="PF03544">
    <property type="entry name" value="TonB_C"/>
    <property type="match status" value="1"/>
</dbReference>
<dbReference type="NCBIfam" id="TIGR01352">
    <property type="entry name" value="tonB_Cterm"/>
    <property type="match status" value="1"/>
</dbReference>
<comment type="caution">
    <text evidence="11">The sequence shown here is derived from an EMBL/GenBank/DDBJ whole genome shotgun (WGS) entry which is preliminary data.</text>
</comment>
<dbReference type="SUPFAM" id="SSF74653">
    <property type="entry name" value="TolA/TonB C-terminal domain"/>
    <property type="match status" value="1"/>
</dbReference>
<evidence type="ECO:0000313" key="11">
    <source>
        <dbReference type="EMBL" id="MBA0084014.1"/>
    </source>
</evidence>
<dbReference type="Gene3D" id="2.60.40.1120">
    <property type="entry name" value="Carboxypeptidase-like, regulatory domain"/>
    <property type="match status" value="1"/>
</dbReference>
<keyword evidence="7" id="KW-0653">Protein transport</keyword>
<keyword evidence="12" id="KW-1185">Reference proteome</keyword>
<evidence type="ECO:0000256" key="3">
    <source>
        <dbReference type="ARBA" id="ARBA00022448"/>
    </source>
</evidence>
<dbReference type="Pfam" id="PF13620">
    <property type="entry name" value="CarboxypepD_reg"/>
    <property type="match status" value="1"/>
</dbReference>
<dbReference type="GO" id="GO:0015031">
    <property type="term" value="P:protein transport"/>
    <property type="evidence" value="ECO:0007669"/>
    <property type="project" value="UniProtKB-KW"/>
</dbReference>
<keyword evidence="9" id="KW-0472">Membrane</keyword>
<dbReference type="InterPro" id="IPR037682">
    <property type="entry name" value="TonB_C"/>
</dbReference>
<evidence type="ECO:0000256" key="1">
    <source>
        <dbReference type="ARBA" id="ARBA00004383"/>
    </source>
</evidence>
<name>A0A7V8SVL9_9BACT</name>
<dbReference type="EMBL" id="JACDQQ010000329">
    <property type="protein sequence ID" value="MBA0084014.1"/>
    <property type="molecule type" value="Genomic_DNA"/>
</dbReference>
<keyword evidence="5" id="KW-0997">Cell inner membrane</keyword>
<dbReference type="PROSITE" id="PS52015">
    <property type="entry name" value="TONB_CTD"/>
    <property type="match status" value="1"/>
</dbReference>
<evidence type="ECO:0000259" key="10">
    <source>
        <dbReference type="PROSITE" id="PS52015"/>
    </source>
</evidence>
<comment type="subcellular location">
    <subcellularLocation>
        <location evidence="1">Cell inner membrane</location>
        <topology evidence="1">Single-pass membrane protein</topology>
        <orientation evidence="1">Periplasmic side</orientation>
    </subcellularLocation>
</comment>
<keyword evidence="6" id="KW-0812">Transmembrane</keyword>
<evidence type="ECO:0000256" key="2">
    <source>
        <dbReference type="ARBA" id="ARBA00006555"/>
    </source>
</evidence>
<evidence type="ECO:0000256" key="6">
    <source>
        <dbReference type="ARBA" id="ARBA00022692"/>
    </source>
</evidence>
<evidence type="ECO:0000256" key="9">
    <source>
        <dbReference type="ARBA" id="ARBA00023136"/>
    </source>
</evidence>
<keyword evidence="8" id="KW-1133">Transmembrane helix</keyword>
<sequence>LRLPGQNLSGRFAGTIFDISDAAVPNATIIMTNQKENTIDMTTSNAEGNFVFKALPAGEYEMKVLKPGFAAYRVPQVVLEPGRDVSLTVKLDIGSITDNVDVEYRGQHHAFASEGSTKAPPSTEAAEGSKPMRIRIGGSVEAAKVLTKVQPVYPESAKAAGAQGTVVLHAVVGMDGKLLSLQVLNSQIHPDLARAAVEAVGQWRYQPTLLNGEPVEVDTFITVSFKLLP</sequence>
<organism evidence="11 12">
    <name type="scientific">Candidatus Acidiferrum panamense</name>
    <dbReference type="NCBI Taxonomy" id="2741543"/>
    <lineage>
        <taxon>Bacteria</taxon>
        <taxon>Pseudomonadati</taxon>
        <taxon>Acidobacteriota</taxon>
        <taxon>Terriglobia</taxon>
        <taxon>Candidatus Acidiferrales</taxon>
        <taxon>Candidatus Acidiferrum</taxon>
    </lineage>
</organism>
<dbReference type="GO" id="GO:0098797">
    <property type="term" value="C:plasma membrane protein complex"/>
    <property type="evidence" value="ECO:0007669"/>
    <property type="project" value="TreeGrafter"/>
</dbReference>